<proteinExistence type="predicted"/>
<dbReference type="EMBL" id="CP047226">
    <property type="protein sequence ID" value="QHG08743.1"/>
    <property type="molecule type" value="Genomic_DNA"/>
</dbReference>
<evidence type="ECO:0000313" key="2">
    <source>
        <dbReference type="EMBL" id="QHG08743.1"/>
    </source>
</evidence>
<name>A0A6P1KFY6_FAUOS</name>
<evidence type="ECO:0000259" key="1">
    <source>
        <dbReference type="Pfam" id="PF13635"/>
    </source>
</evidence>
<dbReference type="PANTHER" id="PTHR33295:SF20">
    <property type="entry name" value="ATPASE"/>
    <property type="match status" value="1"/>
</dbReference>
<sequence>MANLSRQIVFSDFLSHALLAMLERVIAYLLDIIGQSVSVKKIADTLTSAGTKANSTSIDNYIGLLKESFIFYEANRYDIRGKARLKTGAKYYVVDTGLRNTVLGQVGNLGSQLENIIFMELKRRGYEVFVGKLDSEEIDFVCFRGEEKEYFQVAYQLPVDSDREQRNLLHITDNYKKTIITLNRMDVGVIEGIQVVHAVDWLLVDS</sequence>
<accession>A0A6P1KFY6</accession>
<gene>
    <name evidence="2" type="ORF">GSF12_01790</name>
</gene>
<feature type="domain" description="DUF4143" evidence="1">
    <location>
        <begin position="19"/>
        <end position="154"/>
    </location>
</feature>
<protein>
    <submittedName>
        <fullName evidence="2">DUF4143 domain-containing protein</fullName>
    </submittedName>
</protein>
<dbReference type="AlphaFoldDB" id="A0A6P1KFY6"/>
<dbReference type="InterPro" id="IPR025420">
    <property type="entry name" value="DUF4143"/>
</dbReference>
<reference evidence="2" key="1">
    <citation type="journal article" date="2020" name="Microbiol. Resour. Announc.">
        <title>Complete Genome Sequence of Moraxella osloensis Strain YV1, Isolated from an Australian Wastewater Treatment Plant.</title>
        <authorList>
            <person name="Batinovic S."/>
            <person name="Rice D.T.F."/>
            <person name="Seviour R.J."/>
            <person name="Petrovski S."/>
        </authorList>
    </citation>
    <scope>NUCLEOTIDE SEQUENCE</scope>
    <source>
        <strain evidence="2">YV1</strain>
    </source>
</reference>
<dbReference type="PANTHER" id="PTHR33295">
    <property type="entry name" value="ATPASE"/>
    <property type="match status" value="1"/>
</dbReference>
<dbReference type="Pfam" id="PF13635">
    <property type="entry name" value="DUF4143"/>
    <property type="match status" value="1"/>
</dbReference>
<organism evidence="2">
    <name type="scientific">Faucicola osloensis</name>
    <name type="common">Moraxella osloensis</name>
    <dbReference type="NCBI Taxonomy" id="34062"/>
    <lineage>
        <taxon>Bacteria</taxon>
        <taxon>Pseudomonadati</taxon>
        <taxon>Pseudomonadota</taxon>
        <taxon>Gammaproteobacteria</taxon>
        <taxon>Moraxellales</taxon>
        <taxon>Moraxellaceae</taxon>
        <taxon>Faucicola</taxon>
    </lineage>
</organism>